<feature type="transmembrane region" description="Helical" evidence="1">
    <location>
        <begin position="102"/>
        <end position="121"/>
    </location>
</feature>
<keyword evidence="3" id="KW-1185">Reference proteome</keyword>
<proteinExistence type="predicted"/>
<dbReference type="EMBL" id="JACXWY010000007">
    <property type="protein sequence ID" value="MBD3846874.1"/>
    <property type="molecule type" value="Genomic_DNA"/>
</dbReference>
<dbReference type="GO" id="GO:0016020">
    <property type="term" value="C:membrane"/>
    <property type="evidence" value="ECO:0007669"/>
    <property type="project" value="InterPro"/>
</dbReference>
<dbReference type="Proteomes" id="UP000619295">
    <property type="component" value="Unassembled WGS sequence"/>
</dbReference>
<feature type="transmembrane region" description="Helical" evidence="1">
    <location>
        <begin position="76"/>
        <end position="96"/>
    </location>
</feature>
<feature type="transmembrane region" description="Helical" evidence="1">
    <location>
        <begin position="40"/>
        <end position="64"/>
    </location>
</feature>
<name>A0A927EDU2_9HYPH</name>
<keyword evidence="1" id="KW-1133">Transmembrane helix</keyword>
<evidence type="ECO:0000313" key="3">
    <source>
        <dbReference type="Proteomes" id="UP000619295"/>
    </source>
</evidence>
<feature type="transmembrane region" description="Helical" evidence="1">
    <location>
        <begin position="14"/>
        <end position="34"/>
    </location>
</feature>
<gene>
    <name evidence="2" type="ORF">IED13_14280</name>
</gene>
<dbReference type="RefSeq" id="WP_191124555.1">
    <property type="nucleotide sequence ID" value="NZ_JACXWY010000007.1"/>
</dbReference>
<reference evidence="2" key="1">
    <citation type="submission" date="2020-09" db="EMBL/GenBank/DDBJ databases">
        <title>Bosea spartocytisi sp. nov. a root nodule endophyte of Spartocytisus supranubius in the high mountain ecosystem fo the Teide National Park (Canary Islands, Spain).</title>
        <authorList>
            <person name="Pulido-Suarez L."/>
            <person name="Peix A."/>
            <person name="Igual J.M."/>
            <person name="Socas-Perez N."/>
            <person name="Velazquez E."/>
            <person name="Flores-Felix J.D."/>
            <person name="Leon-Barrios M."/>
        </authorList>
    </citation>
    <scope>NUCLEOTIDE SEQUENCE</scope>
    <source>
        <strain evidence="2">SSUT16</strain>
    </source>
</reference>
<evidence type="ECO:0000256" key="1">
    <source>
        <dbReference type="SAM" id="Phobius"/>
    </source>
</evidence>
<accession>A0A927EDU2</accession>
<keyword evidence="1" id="KW-0812">Transmembrane</keyword>
<dbReference type="InterPro" id="IPR008523">
    <property type="entry name" value="DUF805"/>
</dbReference>
<evidence type="ECO:0000313" key="2">
    <source>
        <dbReference type="EMBL" id="MBD3846874.1"/>
    </source>
</evidence>
<organism evidence="2 3">
    <name type="scientific">Bosea spartocytisi</name>
    <dbReference type="NCBI Taxonomy" id="2773451"/>
    <lineage>
        <taxon>Bacteria</taxon>
        <taxon>Pseudomonadati</taxon>
        <taxon>Pseudomonadota</taxon>
        <taxon>Alphaproteobacteria</taxon>
        <taxon>Hyphomicrobiales</taxon>
        <taxon>Boseaceae</taxon>
        <taxon>Bosea</taxon>
    </lineage>
</organism>
<sequence>MPLIRLFTDLDGRIGLRAFWFGTAAVALSLFVIQRLAPQLAAPATAAAIIAFAKSFALFPWCALAAKRAKDRGGSSLFGILLICAIVMPELMLPHVPLGWRPSLEAIGTIAWVVAFIDLGLMPSAHQDETGLATVVLGAKAAE</sequence>
<dbReference type="Pfam" id="PF05656">
    <property type="entry name" value="DUF805"/>
    <property type="match status" value="1"/>
</dbReference>
<keyword evidence="1" id="KW-0472">Membrane</keyword>
<comment type="caution">
    <text evidence="2">The sequence shown here is derived from an EMBL/GenBank/DDBJ whole genome shotgun (WGS) entry which is preliminary data.</text>
</comment>
<dbReference type="AlphaFoldDB" id="A0A927EDU2"/>
<protein>
    <submittedName>
        <fullName evidence="2">DUF805 domain-containing protein</fullName>
    </submittedName>
</protein>